<dbReference type="Proteomes" id="UP000277204">
    <property type="component" value="Unassembled WGS sequence"/>
</dbReference>
<dbReference type="AlphaFoldDB" id="A0A183N1Q0"/>
<reference evidence="1 2" key="1">
    <citation type="submission" date="2018-11" db="EMBL/GenBank/DDBJ databases">
        <authorList>
            <consortium name="Pathogen Informatics"/>
        </authorList>
    </citation>
    <scope>NUCLEOTIDE SEQUENCE [LARGE SCALE GENOMIC DNA]</scope>
    <source>
        <strain evidence="1 2">Zambia</strain>
    </source>
</reference>
<gene>
    <name evidence="1" type="ORF">SMRZ_LOCUS22225</name>
</gene>
<evidence type="ECO:0000313" key="1">
    <source>
        <dbReference type="EMBL" id="VDP42466.1"/>
    </source>
</evidence>
<proteinExistence type="predicted"/>
<dbReference type="EMBL" id="UZAI01019055">
    <property type="protein sequence ID" value="VDP42466.1"/>
    <property type="molecule type" value="Genomic_DNA"/>
</dbReference>
<keyword evidence="2" id="KW-1185">Reference proteome</keyword>
<evidence type="ECO:0000313" key="2">
    <source>
        <dbReference type="Proteomes" id="UP000277204"/>
    </source>
</evidence>
<sequence>MVGGSRQETLDPNDTGSNQSGSTSSLKITDLIGKTPASTFCSDWLRTGKCLPSFVKIQILAGRSLFVSPNTGLRNVTYTCFVLFDICHHSIPVIFRDLLIPSGFKPMSPIFKIWEFINELFGSRQTSCMIDIFTID</sequence>
<protein>
    <submittedName>
        <fullName evidence="1">Uncharacterized protein</fullName>
    </submittedName>
</protein>
<accession>A0A183N1Q0</accession>
<name>A0A183N1Q0_9TREM</name>
<organism evidence="1 2">
    <name type="scientific">Schistosoma margrebowiei</name>
    <dbReference type="NCBI Taxonomy" id="48269"/>
    <lineage>
        <taxon>Eukaryota</taxon>
        <taxon>Metazoa</taxon>
        <taxon>Spiralia</taxon>
        <taxon>Lophotrochozoa</taxon>
        <taxon>Platyhelminthes</taxon>
        <taxon>Trematoda</taxon>
        <taxon>Digenea</taxon>
        <taxon>Strigeidida</taxon>
        <taxon>Schistosomatoidea</taxon>
        <taxon>Schistosomatidae</taxon>
        <taxon>Schistosoma</taxon>
    </lineage>
</organism>